<dbReference type="AlphaFoldDB" id="A0ABD3SGN1"/>
<feature type="transmembrane region" description="Helical" evidence="1">
    <location>
        <begin position="327"/>
        <end position="347"/>
    </location>
</feature>
<accession>A0ABD3SGN1</accession>
<sequence length="539" mass="60828">MIIRRGSKCQALGMGCRRFHMAILAVFSLGVVPTRALVYLSRSQKNFSARWAPSSPYVSQSPLLRYVQKSTCIRSIRLVTTMTDGSDDFKENWLSRCPECIKLAINKFKSRPSAYLLIPAVAAFVGWFTNYLAVQMIFYPIKYRGIPLLRWDEQPLGLLGWQGIVPCKTRAMSDTMVNMVTTQLLNIEEVFRRLDPAVVATLLGPEVPKLLESIANDALPQSGVAPKLFRALFFALPGRMISTIAGLNRSFLEGLTVGMQDNIGALLNIKNCVIDQMMQDRSLLGELFKKCGQKELDFLTNSGLWFGFLLGIIQMIVALFWENPWALSIGGAIVGTATNWLALKWIFEPVNPTRIGPFNLQGLFLRRQNEVAKEFSSFFAKNVLTSEKLWESILNDPSTKPTFDHLFQNHLRKFTYSLAGGFGLIPGARLFTMFLAPQAIAKLPNHLHVLHPYVDKTLGLQATLQRQMERMTSAKFERVLHPIFEEDELTLILAGGFLGFVAGLIQQGIETGYLWEWLSKRRDWCRKLVGRKGNDSEKH</sequence>
<dbReference type="PANTHER" id="PTHR35791:SF1">
    <property type="entry name" value="UPF0754 MEMBRANE PROTEIN YHEB"/>
    <property type="match status" value="1"/>
</dbReference>
<keyword evidence="1" id="KW-0812">Transmembrane</keyword>
<feature type="transmembrane region" description="Helical" evidence="1">
    <location>
        <begin position="298"/>
        <end position="321"/>
    </location>
</feature>
<keyword evidence="1" id="KW-0472">Membrane</keyword>
<dbReference type="PANTHER" id="PTHR35791">
    <property type="entry name" value="UPF0754 MEMBRANE PROTEIN YHEB"/>
    <property type="match status" value="1"/>
</dbReference>
<feature type="transmembrane region" description="Helical" evidence="1">
    <location>
        <begin position="114"/>
        <end position="134"/>
    </location>
</feature>
<evidence type="ECO:0000256" key="1">
    <source>
        <dbReference type="SAM" id="Phobius"/>
    </source>
</evidence>
<gene>
    <name evidence="2" type="ORF">ACHAXA_007286</name>
</gene>
<keyword evidence="3" id="KW-1185">Reference proteome</keyword>
<comment type="caution">
    <text evidence="2">The sequence shown here is derived from an EMBL/GenBank/DDBJ whole genome shotgun (WGS) entry which is preliminary data.</text>
</comment>
<organism evidence="2 3">
    <name type="scientific">Cyclostephanos tholiformis</name>
    <dbReference type="NCBI Taxonomy" id="382380"/>
    <lineage>
        <taxon>Eukaryota</taxon>
        <taxon>Sar</taxon>
        <taxon>Stramenopiles</taxon>
        <taxon>Ochrophyta</taxon>
        <taxon>Bacillariophyta</taxon>
        <taxon>Coscinodiscophyceae</taxon>
        <taxon>Thalassiosirophycidae</taxon>
        <taxon>Stephanodiscales</taxon>
        <taxon>Stephanodiscaceae</taxon>
        <taxon>Cyclostephanos</taxon>
    </lineage>
</organism>
<name>A0ABD3SGN1_9STRA</name>
<evidence type="ECO:0000313" key="2">
    <source>
        <dbReference type="EMBL" id="KAL3823715.1"/>
    </source>
</evidence>
<protein>
    <submittedName>
        <fullName evidence="2">Uncharacterized protein</fullName>
    </submittedName>
</protein>
<dbReference type="Proteomes" id="UP001530377">
    <property type="component" value="Unassembled WGS sequence"/>
</dbReference>
<evidence type="ECO:0000313" key="3">
    <source>
        <dbReference type="Proteomes" id="UP001530377"/>
    </source>
</evidence>
<keyword evidence="1" id="KW-1133">Transmembrane helix</keyword>
<proteinExistence type="predicted"/>
<reference evidence="2 3" key="1">
    <citation type="submission" date="2024-10" db="EMBL/GenBank/DDBJ databases">
        <title>Updated reference genomes for cyclostephanoid diatoms.</title>
        <authorList>
            <person name="Roberts W.R."/>
            <person name="Alverson A.J."/>
        </authorList>
    </citation>
    <scope>NUCLEOTIDE SEQUENCE [LARGE SCALE GENOMIC DNA]</scope>
    <source>
        <strain evidence="2 3">AJA228-03</strain>
    </source>
</reference>
<dbReference type="EMBL" id="JALLPB020000031">
    <property type="protein sequence ID" value="KAL3823715.1"/>
    <property type="molecule type" value="Genomic_DNA"/>
</dbReference>
<feature type="transmembrane region" description="Helical" evidence="1">
    <location>
        <begin position="21"/>
        <end position="40"/>
    </location>
</feature>